<dbReference type="Gramene" id="TraesLDM2B03G00915270.2">
    <property type="protein sequence ID" value="TraesLDM2B03G00915270.2"/>
    <property type="gene ID" value="TraesLDM2B03G00915270"/>
</dbReference>
<reference evidence="2" key="2">
    <citation type="submission" date="2018-10" db="UniProtKB">
        <authorList>
            <consortium name="EnsemblPlants"/>
        </authorList>
    </citation>
    <scope>IDENTIFICATION</scope>
</reference>
<dbReference type="Gramene" id="TraesNOR2B03G00926310.1">
    <property type="protein sequence ID" value="TraesNOR2B03G00926310.1"/>
    <property type="gene ID" value="TraesNOR2B03G00926310"/>
</dbReference>
<dbReference type="AlphaFoldDB" id="A0A3B6C4F3"/>
<dbReference type="Gramene" id="TraesCS2B02G245700.1">
    <property type="protein sequence ID" value="TraesCS2B02G245700.1"/>
    <property type="gene ID" value="TraesCS2B02G245700"/>
</dbReference>
<dbReference type="Gramene" id="TraesCLE_scaffold_024370_01G000400.1">
    <property type="protein sequence ID" value="TraesCLE_scaffold_024370_01G000400.1"/>
    <property type="gene ID" value="TraesCLE_scaffold_024370_01G000400"/>
</dbReference>
<sequence length="111" mass="12392">MRKPICNAQNAEGTSAEGAAVAGDGREALAFAHQKYRSVKYRETSEHGSIVYEKNPRRTDNLILLGIIYCQFMTWCSLKLLFSTKSAIKQKNSTDPGFYPKLLLNSQEGAF</sequence>
<dbReference type="Gramene" id="TraesMAC2B03G00912400.1">
    <property type="protein sequence ID" value="TraesMAC2B03G00912400.1"/>
    <property type="gene ID" value="TraesMAC2B03G00912400"/>
</dbReference>
<dbReference type="Gramene" id="TraesLDM2B03G00915270.1">
    <property type="protein sequence ID" value="TraesLDM2B03G00915270.1"/>
    <property type="gene ID" value="TraesLDM2B03G00915270"/>
</dbReference>
<keyword evidence="1" id="KW-1133">Transmembrane helix</keyword>
<dbReference type="OrthoDB" id="9991317at2759"/>
<keyword evidence="1" id="KW-0472">Membrane</keyword>
<dbReference type="Proteomes" id="UP000019116">
    <property type="component" value="Chromosome 2B"/>
</dbReference>
<evidence type="ECO:0000256" key="1">
    <source>
        <dbReference type="SAM" id="Phobius"/>
    </source>
</evidence>
<dbReference type="STRING" id="4565.A0A3B6C4F3"/>
<keyword evidence="1" id="KW-0812">Transmembrane</keyword>
<feature type="transmembrane region" description="Helical" evidence="1">
    <location>
        <begin position="62"/>
        <end position="82"/>
    </location>
</feature>
<name>A0A3B6C4F3_WHEAT</name>
<keyword evidence="3" id="KW-1185">Reference proteome</keyword>
<dbReference type="Gramene" id="TraesJUL2B03G00919110.1">
    <property type="protein sequence ID" value="TraesJUL2B03G00919110.1"/>
    <property type="gene ID" value="TraesJUL2B03G00919110"/>
</dbReference>
<dbReference type="Gramene" id="TraesSTA2B03G00912130.1">
    <property type="protein sequence ID" value="TraesSTA2B03G00912130.1"/>
    <property type="gene ID" value="TraesSTA2B03G00912130"/>
</dbReference>
<dbReference type="EnsemblPlants" id="TraesCS2B02G245700.1">
    <property type="protein sequence ID" value="TraesCS2B02G245700.1"/>
    <property type="gene ID" value="TraesCS2B02G245700"/>
</dbReference>
<organism evidence="2">
    <name type="scientific">Triticum aestivum</name>
    <name type="common">Wheat</name>
    <dbReference type="NCBI Taxonomy" id="4565"/>
    <lineage>
        <taxon>Eukaryota</taxon>
        <taxon>Viridiplantae</taxon>
        <taxon>Streptophyta</taxon>
        <taxon>Embryophyta</taxon>
        <taxon>Tracheophyta</taxon>
        <taxon>Spermatophyta</taxon>
        <taxon>Magnoliopsida</taxon>
        <taxon>Liliopsida</taxon>
        <taxon>Poales</taxon>
        <taxon>Poaceae</taxon>
        <taxon>BOP clade</taxon>
        <taxon>Pooideae</taxon>
        <taxon>Triticodae</taxon>
        <taxon>Triticeae</taxon>
        <taxon>Triticinae</taxon>
        <taxon>Triticum</taxon>
    </lineage>
</organism>
<dbReference type="Gramene" id="TraesCS2B03G0592100.1">
    <property type="protein sequence ID" value="TraesCS2B03G0592100.1.CDS"/>
    <property type="gene ID" value="TraesCS2B03G0592100"/>
</dbReference>
<dbReference type="Gramene" id="TraesSYM2B03G00925940.1">
    <property type="protein sequence ID" value="TraesSYM2B03G00925940.1"/>
    <property type="gene ID" value="TraesSYM2B03G00925940"/>
</dbReference>
<protein>
    <submittedName>
        <fullName evidence="2">Uncharacterized protein</fullName>
    </submittedName>
</protein>
<dbReference type="Gramene" id="TraesCAD_scaffold_111843_01G000100.1">
    <property type="protein sequence ID" value="TraesCAD_scaffold_111843_01G000100.1"/>
    <property type="gene ID" value="TraesCAD_scaffold_111843_01G000100"/>
</dbReference>
<proteinExistence type="predicted"/>
<dbReference type="Gramene" id="TraesJAG2B03G00912810.2">
    <property type="protein sequence ID" value="TraesJAG2B03G00912810.2"/>
    <property type="gene ID" value="TraesJAG2B03G00912810"/>
</dbReference>
<dbReference type="Gramene" id="TraesWEE_scaffold_016032_01G000100.1">
    <property type="protein sequence ID" value="TraesWEE_scaffold_016032_01G000100.1"/>
    <property type="gene ID" value="TraesWEE_scaffold_016032_01G000100"/>
</dbReference>
<dbReference type="SMR" id="A0A3B6C4F3"/>
<reference evidence="2" key="1">
    <citation type="submission" date="2018-08" db="EMBL/GenBank/DDBJ databases">
        <authorList>
            <person name="Rossello M."/>
        </authorList>
    </citation>
    <scope>NUCLEOTIDE SEQUENCE [LARGE SCALE GENOMIC DNA]</scope>
    <source>
        <strain evidence="2">cv. Chinese Spring</strain>
    </source>
</reference>
<accession>A0A3B6C4F3</accession>
<dbReference type="Gramene" id="TraesARI2B03G00925910.1">
    <property type="protein sequence ID" value="TraesARI2B03G00925910.1"/>
    <property type="gene ID" value="TraesARI2B03G00925910"/>
</dbReference>
<evidence type="ECO:0000313" key="2">
    <source>
        <dbReference type="EnsemblPlants" id="TraesCS2B02G245700.1"/>
    </source>
</evidence>
<evidence type="ECO:0000313" key="3">
    <source>
        <dbReference type="Proteomes" id="UP000019116"/>
    </source>
</evidence>
<dbReference type="Gramene" id="TraesROB_scaffold_130235_01G000100.1">
    <property type="protein sequence ID" value="TraesROB_scaffold_130235_01G000100.1"/>
    <property type="gene ID" value="TraesROB_scaffold_130235_01G000100"/>
</dbReference>